<evidence type="ECO:0000256" key="1">
    <source>
        <dbReference type="ARBA" id="ARBA00004340"/>
    </source>
</evidence>
<organism evidence="3 4">
    <name type="scientific">Hibiscus sabdariffa</name>
    <name type="common">roselle</name>
    <dbReference type="NCBI Taxonomy" id="183260"/>
    <lineage>
        <taxon>Eukaryota</taxon>
        <taxon>Viridiplantae</taxon>
        <taxon>Streptophyta</taxon>
        <taxon>Embryophyta</taxon>
        <taxon>Tracheophyta</taxon>
        <taxon>Spermatophyta</taxon>
        <taxon>Magnoliopsida</taxon>
        <taxon>eudicotyledons</taxon>
        <taxon>Gunneridae</taxon>
        <taxon>Pentapetalae</taxon>
        <taxon>rosids</taxon>
        <taxon>malvids</taxon>
        <taxon>Malvales</taxon>
        <taxon>Malvaceae</taxon>
        <taxon>Malvoideae</taxon>
        <taxon>Hibiscus</taxon>
    </lineage>
</organism>
<proteinExistence type="predicted"/>
<reference evidence="3 4" key="1">
    <citation type="journal article" date="2024" name="G3 (Bethesda)">
        <title>Genome assembly of Hibiscus sabdariffa L. provides insights into metabolisms of medicinal natural products.</title>
        <authorList>
            <person name="Kim T."/>
        </authorList>
    </citation>
    <scope>NUCLEOTIDE SEQUENCE [LARGE SCALE GENOMIC DNA]</scope>
    <source>
        <strain evidence="3">TK-2024</strain>
        <tissue evidence="3">Old leaves</tissue>
    </source>
</reference>
<dbReference type="EMBL" id="JBBPBN010000069">
    <property type="protein sequence ID" value="KAK8985651.1"/>
    <property type="molecule type" value="Genomic_DNA"/>
</dbReference>
<comment type="caution">
    <text evidence="3">The sequence shown here is derived from an EMBL/GenBank/DDBJ whole genome shotgun (WGS) entry which is preliminary data.</text>
</comment>
<evidence type="ECO:0000313" key="3">
    <source>
        <dbReference type="EMBL" id="KAK8985651.1"/>
    </source>
</evidence>
<keyword evidence="4" id="KW-1185">Reference proteome</keyword>
<keyword evidence="2" id="KW-0238">DNA-binding</keyword>
<gene>
    <name evidence="3" type="ORF">V6N11_068899</name>
</gene>
<dbReference type="Proteomes" id="UP001396334">
    <property type="component" value="Unassembled WGS sequence"/>
</dbReference>
<comment type="subcellular location">
    <subcellularLocation>
        <location evidence="1">Host cell</location>
    </subcellularLocation>
</comment>
<evidence type="ECO:0000313" key="4">
    <source>
        <dbReference type="Proteomes" id="UP001396334"/>
    </source>
</evidence>
<dbReference type="Pfam" id="PF00845">
    <property type="entry name" value="Gemini_BL1"/>
    <property type="match status" value="1"/>
</dbReference>
<name>A0ABR2PBJ6_9ROSI</name>
<evidence type="ECO:0000256" key="2">
    <source>
        <dbReference type="ARBA" id="ARBA00023125"/>
    </source>
</evidence>
<sequence length="125" mass="14046">MEHVDFWHVGYAKVERKLIQSTSALRLEQRPRLPELRPRETWATRSTIGTDVDNESTINDRNYPYSTLHGLQPSMLDPVQSASVVGAERTQSNITISRNELQELVSNAVQSCINQNGATSTPKPL</sequence>
<dbReference type="InterPro" id="IPR000211">
    <property type="entry name" value="Gemini_BL"/>
</dbReference>
<accession>A0ABR2PBJ6</accession>
<protein>
    <submittedName>
        <fullName evidence="3">Uncharacterized protein</fullName>
    </submittedName>
</protein>